<evidence type="ECO:0000256" key="1">
    <source>
        <dbReference type="ARBA" id="ARBA00006700"/>
    </source>
</evidence>
<dbReference type="EMBL" id="MT364369">
    <property type="protein sequence ID" value="UCS09743.1"/>
    <property type="molecule type" value="Genomic_DNA"/>
</dbReference>
<organism evidence="5">
    <name type="scientific">Oedocladium carolinianum</name>
    <dbReference type="NCBI Taxonomy" id="55992"/>
    <lineage>
        <taxon>Eukaryota</taxon>
        <taxon>Viridiplantae</taxon>
        <taxon>Chlorophyta</taxon>
        <taxon>core chlorophytes</taxon>
        <taxon>Chlorophyceae</taxon>
        <taxon>OCC clade</taxon>
        <taxon>Oedogoniales</taxon>
        <taxon>Oedogoniaceae</taxon>
        <taxon>Oedocladium</taxon>
    </lineage>
</organism>
<keyword evidence="2 5" id="KW-0689">Ribosomal protein</keyword>
<dbReference type="InterPro" id="IPR013025">
    <property type="entry name" value="Ribosomal_uL23-like"/>
</dbReference>
<dbReference type="HAMAP" id="MF_01369_B">
    <property type="entry name" value="Ribosomal_uL23_B"/>
    <property type="match status" value="1"/>
</dbReference>
<dbReference type="Gene3D" id="3.30.70.330">
    <property type="match status" value="1"/>
</dbReference>
<reference evidence="5" key="2">
    <citation type="journal article" date="2021" name="Res Sq">
        <title>Chloroplast Genomes of Five Oedogonium Species: Genome Structure, Phylogenetic Analysis and Adaptive Evolution.</title>
        <authorList>
            <person name="qian x."/>
            <person name="Hu Y."/>
            <person name="Lv W."/>
            <person name="Wang Q."/>
            <person name="Liu G."/>
            <person name="Hu Z."/>
        </authorList>
    </citation>
    <scope>NUCLEOTIDE SEQUENCE</scope>
</reference>
<dbReference type="Pfam" id="PF00276">
    <property type="entry name" value="Ribosomal_L23"/>
    <property type="match status" value="1"/>
</dbReference>
<dbReference type="GO" id="GO:0003735">
    <property type="term" value="F:structural constituent of ribosome"/>
    <property type="evidence" value="ECO:0007669"/>
    <property type="project" value="InterPro"/>
</dbReference>
<gene>
    <name evidence="5" type="primary">rpl23</name>
</gene>
<keyword evidence="5" id="KW-0934">Plastid</keyword>
<evidence type="ECO:0000256" key="3">
    <source>
        <dbReference type="ARBA" id="ARBA00023274"/>
    </source>
</evidence>
<dbReference type="AlphaFoldDB" id="A0A8K1JC67"/>
<proteinExistence type="inferred from homology"/>
<accession>A0A8K1JC67</accession>
<evidence type="ECO:0000256" key="4">
    <source>
        <dbReference type="ARBA" id="ARBA00035287"/>
    </source>
</evidence>
<dbReference type="PANTHER" id="PTHR11620">
    <property type="entry name" value="60S RIBOSOMAL PROTEIN L23A"/>
    <property type="match status" value="1"/>
</dbReference>
<dbReference type="GO" id="GO:0005840">
    <property type="term" value="C:ribosome"/>
    <property type="evidence" value="ECO:0007669"/>
    <property type="project" value="UniProtKB-KW"/>
</dbReference>
<keyword evidence="3" id="KW-0687">Ribonucleoprotein</keyword>
<sequence>MKLINMVKNVSNDLSKNQSNVMIDLIKYPVINYKSYRMLIENKQYMFDVDLRLSKPQIQKLFEDYFKVKVISVNTHRPPRQKSLATGFPGYKTRLKRVIIKLQNDQSLTYVDELMSGFIKQLMQRSNNVTQTTQTDETNN</sequence>
<dbReference type="InterPro" id="IPR012677">
    <property type="entry name" value="Nucleotide-bd_a/b_plait_sf"/>
</dbReference>
<dbReference type="SUPFAM" id="SSF54189">
    <property type="entry name" value="Ribosomal proteins S24e, L23 and L15e"/>
    <property type="match status" value="1"/>
</dbReference>
<geneLocation type="plastid" evidence="5"/>
<evidence type="ECO:0000256" key="2">
    <source>
        <dbReference type="ARBA" id="ARBA00022980"/>
    </source>
</evidence>
<dbReference type="GO" id="GO:0006412">
    <property type="term" value="P:translation"/>
    <property type="evidence" value="ECO:0007669"/>
    <property type="project" value="InterPro"/>
</dbReference>
<protein>
    <recommendedName>
        <fullName evidence="4">Large ribosomal subunit protein uL23c</fullName>
    </recommendedName>
</protein>
<comment type="similarity">
    <text evidence="1">Belongs to the universal ribosomal protein uL23 family.</text>
</comment>
<reference evidence="5" key="1">
    <citation type="submission" date="2020-04" db="EMBL/GenBank/DDBJ databases">
        <authorList>
            <person name="Xiong Q."/>
        </authorList>
    </citation>
    <scope>NUCLEOTIDE SEQUENCE</scope>
</reference>
<dbReference type="InterPro" id="IPR012678">
    <property type="entry name" value="Ribosomal_uL23/eL15/eS24_sf"/>
</dbReference>
<dbReference type="GO" id="GO:1990904">
    <property type="term" value="C:ribonucleoprotein complex"/>
    <property type="evidence" value="ECO:0007669"/>
    <property type="project" value="UniProtKB-KW"/>
</dbReference>
<name>A0A8K1JC67_9CHLO</name>
<evidence type="ECO:0000313" key="5">
    <source>
        <dbReference type="EMBL" id="UCS09743.1"/>
    </source>
</evidence>